<dbReference type="InterPro" id="IPR001568">
    <property type="entry name" value="RNase_T2-like"/>
</dbReference>
<dbReference type="Gene3D" id="3.90.730.10">
    <property type="entry name" value="Ribonuclease T2-like"/>
    <property type="match status" value="1"/>
</dbReference>
<dbReference type="Pfam" id="PF00445">
    <property type="entry name" value="Ribonuclease_T2"/>
    <property type="match status" value="1"/>
</dbReference>
<gene>
    <name evidence="3" type="ORF">CSSPJE1EN2_LOCUS13302</name>
</gene>
<dbReference type="Proteomes" id="UP001497522">
    <property type="component" value="Chromosome 2"/>
</dbReference>
<reference evidence="3 4" key="1">
    <citation type="submission" date="2024-03" db="EMBL/GenBank/DDBJ databases">
        <authorList>
            <consortium name="ELIXIR-Norway"/>
            <consortium name="Elixir Norway"/>
        </authorList>
    </citation>
    <scope>NUCLEOTIDE SEQUENCE [LARGE SCALE GENOMIC DNA]</scope>
</reference>
<evidence type="ECO:0000256" key="1">
    <source>
        <dbReference type="ARBA" id="ARBA00007469"/>
    </source>
</evidence>
<dbReference type="InterPro" id="IPR033130">
    <property type="entry name" value="RNase_T2_His_AS_2"/>
</dbReference>
<accession>A0ABP1B632</accession>
<comment type="similarity">
    <text evidence="1 2">Belongs to the RNase T2 family.</text>
</comment>
<evidence type="ECO:0000313" key="3">
    <source>
        <dbReference type="EMBL" id="CAK9870634.1"/>
    </source>
</evidence>
<dbReference type="PANTHER" id="PTHR11240:SF22">
    <property type="entry name" value="RIBONUCLEASE T2"/>
    <property type="match status" value="1"/>
</dbReference>
<dbReference type="PROSITE" id="PS00531">
    <property type="entry name" value="RNASE_T2_2"/>
    <property type="match status" value="1"/>
</dbReference>
<protein>
    <submittedName>
        <fullName evidence="3">Uncharacterized protein</fullName>
    </submittedName>
</protein>
<dbReference type="EMBL" id="OZ023703">
    <property type="protein sequence ID" value="CAK9870634.1"/>
    <property type="molecule type" value="Genomic_DNA"/>
</dbReference>
<name>A0ABP1B632_9BRYO</name>
<dbReference type="InterPro" id="IPR036430">
    <property type="entry name" value="RNase_T2-like_sf"/>
</dbReference>
<organism evidence="3 4">
    <name type="scientific">Sphagnum jensenii</name>
    <dbReference type="NCBI Taxonomy" id="128206"/>
    <lineage>
        <taxon>Eukaryota</taxon>
        <taxon>Viridiplantae</taxon>
        <taxon>Streptophyta</taxon>
        <taxon>Embryophyta</taxon>
        <taxon>Bryophyta</taxon>
        <taxon>Sphagnophytina</taxon>
        <taxon>Sphagnopsida</taxon>
        <taxon>Sphagnales</taxon>
        <taxon>Sphagnaceae</taxon>
        <taxon>Sphagnum</taxon>
    </lineage>
</organism>
<keyword evidence="4" id="KW-1185">Reference proteome</keyword>
<evidence type="ECO:0000313" key="4">
    <source>
        <dbReference type="Proteomes" id="UP001497522"/>
    </source>
</evidence>
<evidence type="ECO:0000256" key="2">
    <source>
        <dbReference type="RuleBase" id="RU004328"/>
    </source>
</evidence>
<proteinExistence type="inferred from homology"/>
<dbReference type="SUPFAM" id="SSF55895">
    <property type="entry name" value="Ribonuclease Rh-like"/>
    <property type="match status" value="1"/>
</dbReference>
<sequence>MREKERVGFFCGASSLAWQIKDLTEELNLHWNKLSCPSSNNSPFWNHEWSKHGTCSGLTEHAYFKTALNLYTTYNLTAALASAGRSTVSSFCALNPSPGAQLMWSNEMIADILPNGQLYTSKLILKSLIPCPVTIPNQCRAIVYFPPF</sequence>
<dbReference type="PANTHER" id="PTHR11240">
    <property type="entry name" value="RIBONUCLEASE T2"/>
    <property type="match status" value="1"/>
</dbReference>